<keyword evidence="3 11" id="KW-0645">Protease</keyword>
<dbReference type="GO" id="GO:0070006">
    <property type="term" value="F:metalloaminopeptidase activity"/>
    <property type="evidence" value="ECO:0007669"/>
    <property type="project" value="TreeGrafter"/>
</dbReference>
<dbReference type="PANTHER" id="PTHR11533">
    <property type="entry name" value="PROTEASE M1 ZINC METALLOPROTEASE"/>
    <property type="match status" value="1"/>
</dbReference>
<feature type="active site" description="Proton acceptor" evidence="8">
    <location>
        <position position="349"/>
    </location>
</feature>
<keyword evidence="16" id="KW-1185">Reference proteome</keyword>
<dbReference type="AlphaFoldDB" id="F4PUD7"/>
<dbReference type="EMBL" id="GL883010">
    <property type="protein sequence ID" value="EGG21009.1"/>
    <property type="molecule type" value="Genomic_DNA"/>
</dbReference>
<accession>F4PUD7</accession>
<dbReference type="InterPro" id="IPR014782">
    <property type="entry name" value="Peptidase_M1_dom"/>
</dbReference>
<keyword evidence="5 11" id="KW-0378">Hydrolase</keyword>
<dbReference type="STRING" id="1054147.F4PUD7"/>
<evidence type="ECO:0000256" key="5">
    <source>
        <dbReference type="ARBA" id="ARBA00022801"/>
    </source>
</evidence>
<dbReference type="Pfam" id="PF11838">
    <property type="entry name" value="ERAP1_C"/>
    <property type="match status" value="1"/>
</dbReference>
<dbReference type="InterPro" id="IPR001930">
    <property type="entry name" value="Peptidase_M1"/>
</dbReference>
<dbReference type="Gene3D" id="2.60.40.1910">
    <property type="match status" value="1"/>
</dbReference>
<dbReference type="OMA" id="NGVCIRN"/>
<feature type="domain" description="Peptidase M1 membrane alanine aminopeptidase" evidence="12">
    <location>
        <begin position="277"/>
        <end position="492"/>
    </location>
</feature>
<dbReference type="Gene3D" id="1.10.390.10">
    <property type="entry name" value="Neutral Protease Domain 2"/>
    <property type="match status" value="1"/>
</dbReference>
<evidence type="ECO:0000256" key="4">
    <source>
        <dbReference type="ARBA" id="ARBA00022723"/>
    </source>
</evidence>
<dbReference type="EC" id="3.4.11.-" evidence="11"/>
<feature type="binding site" evidence="9">
    <location>
        <position position="352"/>
    </location>
    <ligand>
        <name>Zn(2+)</name>
        <dbReference type="ChEBI" id="CHEBI:29105"/>
        <note>catalytic</note>
    </ligand>
</feature>
<dbReference type="Gene3D" id="1.25.50.20">
    <property type="match status" value="1"/>
</dbReference>
<dbReference type="GO" id="GO:0016020">
    <property type="term" value="C:membrane"/>
    <property type="evidence" value="ECO:0007669"/>
    <property type="project" value="TreeGrafter"/>
</dbReference>
<evidence type="ECO:0000259" key="12">
    <source>
        <dbReference type="Pfam" id="PF01433"/>
    </source>
</evidence>
<sequence>MEQQQQQRCSSGHHHQQQMLIDKVDRLVLPDVLLPIHYNLHVEPDLEAFTFKGSVEITLRLNSKDIISTILLHSADLVIHKAEVRRTNSTTKQKLFCQATSIRYNKENETALLVLDQPIVVVQSNNEKDQQVILSMEYSGVINDKMSGFYRSKYTVNGKECWMASTQFEATYFRLCVPGWDEPALKATFDVTITVQGDLMALSNQPLIEGYPKVQKDKDGVTTANTTYRFETTPLMSSYLLAFAIGEFDHIETTTKEGVLVRVYQVIGKDKDENGIFGLDVASRALSFFSSYFEIPYPLKKCDLLAVPEFAFYAMENWGLTTYAEEYVLTSKHSTLYNKQRLAYLICHELAHQWFGNLVTMDWWSQLWLNEGFATFMGSACTNALFPEWSYWLDFSYTYRQGAFDFDSLIATHPIECVARDSSQIAEIFDSISYDKSACVIQMLEARYGDAFRQGVNHYLSQHAYKNTTSDDLWNSISLKANDNVKDFIQSFIIHPGYPTISLTKDNSQNHRYTIEQSKFKFKKDEKEDENDSSVLWNCNIKINNHKDVYLKEKKQLVDLVPAAGKDGSGRWFKLNFGETGYFTICYEKDVLETLIERVRSKELPPVDRLGLLSDSIALCKAGKLDVTLLMQLFESYKTETEYSIWFLLVGSLSNLLSVNYKQPYYSKLVSFVVSILEPTYTRLGFHPTTSDESIGNILIRQRVNTLLGQLSYQPVVLESQKYWDQIKSNTTNHIDNNIKPVILSTIVANGNMETLDIVLENLKQSKDTSETLVYLSAIGSTPLAEGIIKILDLAYSPAIRDTNIMNVYQGIGSQHGEVVWDYFTKHFNQIDSIFNQQINYYIIVQKSIPILSTQLDTYKTFLLDTHSIPIVNRQIHQSLEIVEYNNIWLSNIKDKLNQYLNK</sequence>
<dbReference type="FunFam" id="1.10.390.10:FF:000001">
    <property type="entry name" value="Aminopeptidase"/>
    <property type="match status" value="1"/>
</dbReference>
<dbReference type="OrthoDB" id="15827at2759"/>
<evidence type="ECO:0000313" key="16">
    <source>
        <dbReference type="Proteomes" id="UP000007797"/>
    </source>
</evidence>
<evidence type="ECO:0000256" key="7">
    <source>
        <dbReference type="ARBA" id="ARBA00023049"/>
    </source>
</evidence>
<dbReference type="MEROPS" id="M01.A31"/>
<evidence type="ECO:0000256" key="11">
    <source>
        <dbReference type="RuleBase" id="RU364040"/>
    </source>
</evidence>
<dbReference type="GeneID" id="14873057"/>
<feature type="site" description="Transition state stabilizer" evidence="10">
    <location>
        <position position="434"/>
    </location>
</feature>
<dbReference type="InterPro" id="IPR045357">
    <property type="entry name" value="Aminopeptidase_N-like_N"/>
</dbReference>
<dbReference type="GO" id="GO:0005615">
    <property type="term" value="C:extracellular space"/>
    <property type="evidence" value="ECO:0007669"/>
    <property type="project" value="TreeGrafter"/>
</dbReference>
<dbReference type="RefSeq" id="XP_004358859.1">
    <property type="nucleotide sequence ID" value="XM_004358802.1"/>
</dbReference>
<evidence type="ECO:0000259" key="14">
    <source>
        <dbReference type="Pfam" id="PF17900"/>
    </source>
</evidence>
<organism evidence="15 16">
    <name type="scientific">Cavenderia fasciculata</name>
    <name type="common">Slime mold</name>
    <name type="synonym">Dictyostelium fasciculatum</name>
    <dbReference type="NCBI Taxonomy" id="261658"/>
    <lineage>
        <taxon>Eukaryota</taxon>
        <taxon>Amoebozoa</taxon>
        <taxon>Evosea</taxon>
        <taxon>Eumycetozoa</taxon>
        <taxon>Dictyostelia</taxon>
        <taxon>Acytosteliales</taxon>
        <taxon>Cavenderiaceae</taxon>
        <taxon>Cavenderia</taxon>
    </lineage>
</organism>
<dbReference type="GO" id="GO:0042277">
    <property type="term" value="F:peptide binding"/>
    <property type="evidence" value="ECO:0007669"/>
    <property type="project" value="TreeGrafter"/>
</dbReference>
<dbReference type="GO" id="GO:0008270">
    <property type="term" value="F:zinc ion binding"/>
    <property type="evidence" value="ECO:0007669"/>
    <property type="project" value="UniProtKB-UniRule"/>
</dbReference>
<dbReference type="GO" id="GO:0043171">
    <property type="term" value="P:peptide catabolic process"/>
    <property type="evidence" value="ECO:0007669"/>
    <property type="project" value="TreeGrafter"/>
</dbReference>
<keyword evidence="6 9" id="KW-0862">Zinc</keyword>
<gene>
    <name evidence="15" type="ORF">DFA_00878</name>
</gene>
<keyword evidence="4 9" id="KW-0479">Metal-binding</keyword>
<keyword evidence="7 11" id="KW-0482">Metalloprotease</keyword>
<dbReference type="CDD" id="cd09601">
    <property type="entry name" value="M1_APN-Q_like"/>
    <property type="match status" value="1"/>
</dbReference>
<dbReference type="InterPro" id="IPR034016">
    <property type="entry name" value="M1_APN-typ"/>
</dbReference>
<dbReference type="PANTHER" id="PTHR11533:SF174">
    <property type="entry name" value="PUROMYCIN-SENSITIVE AMINOPEPTIDASE-RELATED"/>
    <property type="match status" value="1"/>
</dbReference>
<evidence type="ECO:0000256" key="10">
    <source>
        <dbReference type="PIRSR" id="PIRSR634016-4"/>
    </source>
</evidence>
<dbReference type="GO" id="GO:0005737">
    <property type="term" value="C:cytoplasm"/>
    <property type="evidence" value="ECO:0007669"/>
    <property type="project" value="TreeGrafter"/>
</dbReference>
<dbReference type="InterPro" id="IPR024571">
    <property type="entry name" value="ERAP1-like_C_dom"/>
</dbReference>
<dbReference type="Pfam" id="PF01433">
    <property type="entry name" value="Peptidase_M1"/>
    <property type="match status" value="1"/>
</dbReference>
<dbReference type="Proteomes" id="UP000007797">
    <property type="component" value="Unassembled WGS sequence"/>
</dbReference>
<keyword evidence="2 11" id="KW-0031">Aminopeptidase</keyword>
<dbReference type="PRINTS" id="PR00756">
    <property type="entry name" value="ALADIPTASE"/>
</dbReference>
<feature type="binding site" evidence="9">
    <location>
        <position position="348"/>
    </location>
    <ligand>
        <name>Zn(2+)</name>
        <dbReference type="ChEBI" id="CHEBI:29105"/>
        <note>catalytic</note>
    </ligand>
</feature>
<evidence type="ECO:0000259" key="13">
    <source>
        <dbReference type="Pfam" id="PF11838"/>
    </source>
</evidence>
<evidence type="ECO:0000256" key="1">
    <source>
        <dbReference type="ARBA" id="ARBA00010136"/>
    </source>
</evidence>
<evidence type="ECO:0000256" key="9">
    <source>
        <dbReference type="PIRSR" id="PIRSR634016-3"/>
    </source>
</evidence>
<reference evidence="16" key="1">
    <citation type="journal article" date="2011" name="Genome Res.">
        <title>Phylogeny-wide analysis of social amoeba genomes highlights ancient origins for complex intercellular communication.</title>
        <authorList>
            <person name="Heidel A.J."/>
            <person name="Lawal H.M."/>
            <person name="Felder M."/>
            <person name="Schilde C."/>
            <person name="Helps N.R."/>
            <person name="Tunggal B."/>
            <person name="Rivero F."/>
            <person name="John U."/>
            <person name="Schleicher M."/>
            <person name="Eichinger L."/>
            <person name="Platzer M."/>
            <person name="Noegel A.A."/>
            <person name="Schaap P."/>
            <person name="Gloeckner G."/>
        </authorList>
    </citation>
    <scope>NUCLEOTIDE SEQUENCE [LARGE SCALE GENOMIC DNA]</scope>
    <source>
        <strain evidence="16">SH3</strain>
    </source>
</reference>
<dbReference type="SUPFAM" id="SSF63737">
    <property type="entry name" value="Leukotriene A4 hydrolase N-terminal domain"/>
    <property type="match status" value="1"/>
</dbReference>
<dbReference type="Gene3D" id="2.60.40.1730">
    <property type="entry name" value="tricorn interacting facor f3 domain"/>
    <property type="match status" value="1"/>
</dbReference>
<feature type="domain" description="Aminopeptidase N-like N-terminal" evidence="14">
    <location>
        <begin position="35"/>
        <end position="240"/>
    </location>
</feature>
<proteinExistence type="inferred from homology"/>
<dbReference type="KEGG" id="dfa:DFA_00878"/>
<dbReference type="GO" id="GO:0006508">
    <property type="term" value="P:proteolysis"/>
    <property type="evidence" value="ECO:0007669"/>
    <property type="project" value="UniProtKB-KW"/>
</dbReference>
<evidence type="ECO:0000313" key="15">
    <source>
        <dbReference type="EMBL" id="EGG21009.1"/>
    </source>
</evidence>
<dbReference type="SUPFAM" id="SSF55486">
    <property type="entry name" value="Metalloproteases ('zincins'), catalytic domain"/>
    <property type="match status" value="1"/>
</dbReference>
<dbReference type="Pfam" id="PF17900">
    <property type="entry name" value="Peptidase_M1_N"/>
    <property type="match status" value="1"/>
</dbReference>
<evidence type="ECO:0000256" key="6">
    <source>
        <dbReference type="ARBA" id="ARBA00022833"/>
    </source>
</evidence>
<name>F4PUD7_CACFS</name>
<dbReference type="InterPro" id="IPR027268">
    <property type="entry name" value="Peptidase_M4/M1_CTD_sf"/>
</dbReference>
<feature type="binding site" evidence="9">
    <location>
        <position position="371"/>
    </location>
    <ligand>
        <name>Zn(2+)</name>
        <dbReference type="ChEBI" id="CHEBI:29105"/>
        <note>catalytic</note>
    </ligand>
</feature>
<dbReference type="InterPro" id="IPR042097">
    <property type="entry name" value="Aminopeptidase_N-like_N_sf"/>
</dbReference>
<evidence type="ECO:0000256" key="8">
    <source>
        <dbReference type="PIRSR" id="PIRSR634016-1"/>
    </source>
</evidence>
<evidence type="ECO:0000256" key="2">
    <source>
        <dbReference type="ARBA" id="ARBA00022438"/>
    </source>
</evidence>
<protein>
    <recommendedName>
        <fullName evidence="11">Aminopeptidase</fullName>
        <ecNumber evidence="11">3.4.11.-</ecNumber>
    </recommendedName>
</protein>
<feature type="domain" description="ERAP1-like C-terminal" evidence="13">
    <location>
        <begin position="572"/>
        <end position="884"/>
    </location>
</feature>
<comment type="cofactor">
    <cofactor evidence="9 11">
        <name>Zn(2+)</name>
        <dbReference type="ChEBI" id="CHEBI:29105"/>
    </cofactor>
    <text evidence="9 11">Binds 1 zinc ion per subunit.</text>
</comment>
<evidence type="ECO:0000256" key="3">
    <source>
        <dbReference type="ARBA" id="ARBA00022670"/>
    </source>
</evidence>
<comment type="similarity">
    <text evidence="1 11">Belongs to the peptidase M1 family.</text>
</comment>
<dbReference type="InterPro" id="IPR050344">
    <property type="entry name" value="Peptidase_M1_aminopeptidases"/>
</dbReference>